<feature type="domain" description="HD-GYP" evidence="2">
    <location>
        <begin position="102"/>
        <end position="298"/>
    </location>
</feature>
<dbReference type="InterPro" id="IPR037522">
    <property type="entry name" value="HD_GYP_dom"/>
</dbReference>
<evidence type="ECO:0000313" key="4">
    <source>
        <dbReference type="Proteomes" id="UP000515679"/>
    </source>
</evidence>
<dbReference type="EMBL" id="CP041969">
    <property type="protein sequence ID" value="QMV41928.1"/>
    <property type="molecule type" value="Genomic_DNA"/>
</dbReference>
<dbReference type="InterPro" id="IPR006674">
    <property type="entry name" value="HD_domain"/>
</dbReference>
<dbReference type="PANTHER" id="PTHR43155">
    <property type="entry name" value="CYCLIC DI-GMP PHOSPHODIESTERASE PA4108-RELATED"/>
    <property type="match status" value="1"/>
</dbReference>
<protein>
    <submittedName>
        <fullName evidence="3">HD domain-containing protein</fullName>
    </submittedName>
</protein>
<dbReference type="PROSITE" id="PS51831">
    <property type="entry name" value="HD"/>
    <property type="match status" value="1"/>
</dbReference>
<sequence>MLGGVNMPLSRQKVYIGMRVNKNIYNDQGTLIVPNMRVLTHKEVQLLTRQGVTLSDQDVEPVRLAYLIESTIREVRELFAFAKQTDRIPYEDVQSKIMPIILSMSTHPNLNQILFYLEVHDEYVYRHSIAVALLSKLIGKARGFGDQQTLELMTAGFLHDIGKSRVPSAILNKPGKLTDEEFAIVKEHTLHGFEILKNSEGLPERHAYVALQHHEREDGSGYPFGLKADQIDVYSKIVAVADVFHAMVSNRVYKSSLPLYQVLKELSDNVYGTLEPAITLSFLKRIMDMLIGNEVVLSDGREGKILMVSAQDPVRPIVEVEGEYIDLSKRRDIKLDKIVSE</sequence>
<dbReference type="InterPro" id="IPR006675">
    <property type="entry name" value="HDIG_dom"/>
</dbReference>
<gene>
    <name evidence="3" type="ORF">FPL14_12565</name>
</gene>
<feature type="domain" description="HD" evidence="1">
    <location>
        <begin position="124"/>
        <end position="247"/>
    </location>
</feature>
<dbReference type="Gene3D" id="1.10.3210.10">
    <property type="entry name" value="Hypothetical protein af1432"/>
    <property type="match status" value="1"/>
</dbReference>
<dbReference type="SMART" id="SM00471">
    <property type="entry name" value="HDc"/>
    <property type="match status" value="1"/>
</dbReference>
<evidence type="ECO:0000259" key="1">
    <source>
        <dbReference type="PROSITE" id="PS51831"/>
    </source>
</evidence>
<organism evidence="3 4">
    <name type="scientific">Cohnella cholangitidis</name>
    <dbReference type="NCBI Taxonomy" id="2598458"/>
    <lineage>
        <taxon>Bacteria</taxon>
        <taxon>Bacillati</taxon>
        <taxon>Bacillota</taxon>
        <taxon>Bacilli</taxon>
        <taxon>Bacillales</taxon>
        <taxon>Paenibacillaceae</taxon>
        <taxon>Cohnella</taxon>
    </lineage>
</organism>
<name>A0A7G5BY94_9BACL</name>
<keyword evidence="4" id="KW-1185">Reference proteome</keyword>
<evidence type="ECO:0000259" key="2">
    <source>
        <dbReference type="PROSITE" id="PS51832"/>
    </source>
</evidence>
<accession>A0A7G5BY94</accession>
<dbReference type="SUPFAM" id="SSF109604">
    <property type="entry name" value="HD-domain/PDEase-like"/>
    <property type="match status" value="1"/>
</dbReference>
<dbReference type="PANTHER" id="PTHR43155:SF2">
    <property type="entry name" value="CYCLIC DI-GMP PHOSPHODIESTERASE PA4108"/>
    <property type="match status" value="1"/>
</dbReference>
<evidence type="ECO:0000313" key="3">
    <source>
        <dbReference type="EMBL" id="QMV41928.1"/>
    </source>
</evidence>
<dbReference type="AlphaFoldDB" id="A0A7G5BY94"/>
<reference evidence="3 4" key="1">
    <citation type="submission" date="2019-07" db="EMBL/GenBank/DDBJ databases">
        <authorList>
            <person name="Kim J.K."/>
            <person name="Cheong H.-M."/>
            <person name="Choi Y."/>
            <person name="Hwang K.J."/>
            <person name="Lee S."/>
            <person name="Choi C."/>
        </authorList>
    </citation>
    <scope>NUCLEOTIDE SEQUENCE [LARGE SCALE GENOMIC DNA]</scope>
    <source>
        <strain evidence="3 4">KS 22</strain>
    </source>
</reference>
<dbReference type="CDD" id="cd00077">
    <property type="entry name" value="HDc"/>
    <property type="match status" value="1"/>
</dbReference>
<dbReference type="InterPro" id="IPR003607">
    <property type="entry name" value="HD/PDEase_dom"/>
</dbReference>
<dbReference type="PROSITE" id="PS51832">
    <property type="entry name" value="HD_GYP"/>
    <property type="match status" value="1"/>
</dbReference>
<dbReference type="Pfam" id="PF13487">
    <property type="entry name" value="HD_5"/>
    <property type="match status" value="1"/>
</dbReference>
<dbReference type="KEGG" id="cchl:FPL14_12565"/>
<proteinExistence type="predicted"/>
<dbReference type="NCBIfam" id="TIGR00277">
    <property type="entry name" value="HDIG"/>
    <property type="match status" value="1"/>
</dbReference>
<dbReference type="Proteomes" id="UP000515679">
    <property type="component" value="Chromosome"/>
</dbReference>